<evidence type="ECO:0000256" key="1">
    <source>
        <dbReference type="ARBA" id="ARBA00001968"/>
    </source>
</evidence>
<comment type="cofactor">
    <cofactor evidence="1">
        <name>a divalent metal cation</name>
        <dbReference type="ChEBI" id="CHEBI:60240"/>
    </cofactor>
</comment>
<keyword evidence="6" id="KW-1185">Reference proteome</keyword>
<name>A0A840J3A2_9PSEU</name>
<organism evidence="5 6">
    <name type="scientific">Amycolatopsis jiangsuensis</name>
    <dbReference type="NCBI Taxonomy" id="1181879"/>
    <lineage>
        <taxon>Bacteria</taxon>
        <taxon>Bacillati</taxon>
        <taxon>Actinomycetota</taxon>
        <taxon>Actinomycetes</taxon>
        <taxon>Pseudonocardiales</taxon>
        <taxon>Pseudonocardiaceae</taxon>
        <taxon>Amycolatopsis</taxon>
    </lineage>
</organism>
<reference evidence="5 6" key="1">
    <citation type="submission" date="2020-08" db="EMBL/GenBank/DDBJ databases">
        <title>Sequencing the genomes of 1000 actinobacteria strains.</title>
        <authorList>
            <person name="Klenk H.-P."/>
        </authorList>
    </citation>
    <scope>NUCLEOTIDE SEQUENCE [LARGE SCALE GENOMIC DNA]</scope>
    <source>
        <strain evidence="5 6">DSM 45859</strain>
    </source>
</reference>
<keyword evidence="2" id="KW-0479">Metal-binding</keyword>
<evidence type="ECO:0008006" key="7">
    <source>
        <dbReference type="Google" id="ProtNLM"/>
    </source>
</evidence>
<feature type="domain" description="DDE Tnp4" evidence="3">
    <location>
        <begin position="128"/>
        <end position="268"/>
    </location>
</feature>
<evidence type="ECO:0000313" key="6">
    <source>
        <dbReference type="Proteomes" id="UP000581769"/>
    </source>
</evidence>
<dbReference type="Pfam" id="PF13613">
    <property type="entry name" value="HTH_Tnp_4"/>
    <property type="match status" value="1"/>
</dbReference>
<accession>A0A840J3A2</accession>
<protein>
    <recommendedName>
        <fullName evidence="7">DDE superfamily endonuclease</fullName>
    </recommendedName>
</protein>
<dbReference type="RefSeq" id="WP_184784065.1">
    <property type="nucleotide sequence ID" value="NZ_JACHMG010000001.1"/>
</dbReference>
<proteinExistence type="predicted"/>
<dbReference type="GO" id="GO:0046872">
    <property type="term" value="F:metal ion binding"/>
    <property type="evidence" value="ECO:0007669"/>
    <property type="project" value="UniProtKB-KW"/>
</dbReference>
<dbReference type="Pfam" id="PF13359">
    <property type="entry name" value="DDE_Tnp_4"/>
    <property type="match status" value="1"/>
</dbReference>
<dbReference type="Proteomes" id="UP000581769">
    <property type="component" value="Unassembled WGS sequence"/>
</dbReference>
<evidence type="ECO:0000259" key="4">
    <source>
        <dbReference type="Pfam" id="PF13613"/>
    </source>
</evidence>
<feature type="domain" description="Transposase Helix-turn-helix" evidence="4">
    <location>
        <begin position="37"/>
        <end position="87"/>
    </location>
</feature>
<evidence type="ECO:0000313" key="5">
    <source>
        <dbReference type="EMBL" id="MBB4689546.1"/>
    </source>
</evidence>
<comment type="caution">
    <text evidence="5">The sequence shown here is derived from an EMBL/GenBank/DDBJ whole genome shotgun (WGS) entry which is preliminary data.</text>
</comment>
<dbReference type="InterPro" id="IPR027806">
    <property type="entry name" value="HARBI1_dom"/>
</dbReference>
<gene>
    <name evidence="5" type="ORF">BJY18_007031</name>
</gene>
<sequence>MIAYPAMLDVPRELVWFLSRLLAAHRRDLGTRPGSRALSCFRQALFALAWFRERRPIPLTGRGFGISQATSYRYLDEAITVLAACAPDLHAALRRVATEGWSHVILDGKVVDADRCAEKTLNTHGEVIDAWYAGKTHNFGGNVQAVMRPDGLPVWISDALPGSTHDLTAAREGVLGALYWAASQLDLPTLADPGYQGAGIGVHTPIKHPADGQVLDTDNRCYNALLRSLRCLGERGFALLTGRWRALQHVTTSPRKTGAIAKAALVLTHFEHDYPPC</sequence>
<dbReference type="InterPro" id="IPR027805">
    <property type="entry name" value="Transposase_HTH_dom"/>
</dbReference>
<dbReference type="AlphaFoldDB" id="A0A840J3A2"/>
<dbReference type="EMBL" id="JACHMG010000001">
    <property type="protein sequence ID" value="MBB4689546.1"/>
    <property type="molecule type" value="Genomic_DNA"/>
</dbReference>
<evidence type="ECO:0000259" key="3">
    <source>
        <dbReference type="Pfam" id="PF13359"/>
    </source>
</evidence>
<evidence type="ECO:0000256" key="2">
    <source>
        <dbReference type="ARBA" id="ARBA00022723"/>
    </source>
</evidence>